<protein>
    <submittedName>
        <fullName evidence="12">Probable G-protein coupled receptor B0563.6</fullName>
    </submittedName>
</protein>
<keyword evidence="5" id="KW-0297">G-protein coupled receptor</keyword>
<evidence type="ECO:0000256" key="1">
    <source>
        <dbReference type="ARBA" id="ARBA00004651"/>
    </source>
</evidence>
<keyword evidence="7 12" id="KW-0675">Receptor</keyword>
<keyword evidence="8" id="KW-0807">Transducer</keyword>
<evidence type="ECO:0000256" key="6">
    <source>
        <dbReference type="ARBA" id="ARBA00023136"/>
    </source>
</evidence>
<dbReference type="InterPro" id="IPR017452">
    <property type="entry name" value="GPCR_Rhodpsn_7TM"/>
</dbReference>
<feature type="transmembrane region" description="Helical" evidence="9">
    <location>
        <begin position="28"/>
        <end position="55"/>
    </location>
</feature>
<keyword evidence="4 9" id="KW-1133">Transmembrane helix</keyword>
<keyword evidence="6 9" id="KW-0472">Membrane</keyword>
<dbReference type="SUPFAM" id="SSF81321">
    <property type="entry name" value="Family A G protein-coupled receptor-like"/>
    <property type="match status" value="1"/>
</dbReference>
<name>A0ABM0JM16_APLCA</name>
<gene>
    <name evidence="12" type="primary">LOC101854079</name>
</gene>
<accession>A0ABM0JM16</accession>
<evidence type="ECO:0000256" key="7">
    <source>
        <dbReference type="ARBA" id="ARBA00023170"/>
    </source>
</evidence>
<keyword evidence="3 9" id="KW-0812">Transmembrane</keyword>
<evidence type="ECO:0000313" key="12">
    <source>
        <dbReference type="RefSeq" id="XP_005096847.1"/>
    </source>
</evidence>
<dbReference type="Proteomes" id="UP000694888">
    <property type="component" value="Unplaced"/>
</dbReference>
<comment type="subcellular location">
    <subcellularLocation>
        <location evidence="1">Cell membrane</location>
        <topology evidence="1">Multi-pass membrane protein</topology>
    </subcellularLocation>
</comment>
<feature type="transmembrane region" description="Helical" evidence="9">
    <location>
        <begin position="273"/>
        <end position="293"/>
    </location>
</feature>
<feature type="transmembrane region" description="Helical" evidence="9">
    <location>
        <begin position="67"/>
        <end position="92"/>
    </location>
</feature>
<dbReference type="PANTHER" id="PTHR24230">
    <property type="entry name" value="G-PROTEIN COUPLED RECEPTOR"/>
    <property type="match status" value="1"/>
</dbReference>
<sequence length="303" mass="33899">MEVPRNGSQLLAQVQPHGFISDRVFQIVYYYVLTTFAHMAIQIFGIATNVLNIFIFSRIGGSDGITVSLLALSVADFLYLIFVLILTSLTILMKFSSLEPSVSFPFLGFLIVWYGNVSIDSSMAITVFIALQKCACVAIPLVFQNAFTRSRCVVVLLTIFAMMFLSYLPMNISHRIQPRFNPLTNRTELVYKSAPHFAALMSFYLVFNRTVLPVISLTTVIVCLLILTVKLEQSARFRSNMKSNYSAARAQPEASGTKSTSGKTGNVTDRKEIYVIKTVAFVSAIFIGCYIPYIEYPVEDFSR</sequence>
<evidence type="ECO:0000313" key="11">
    <source>
        <dbReference type="Proteomes" id="UP000694888"/>
    </source>
</evidence>
<keyword evidence="2" id="KW-1003">Cell membrane</keyword>
<evidence type="ECO:0000256" key="4">
    <source>
        <dbReference type="ARBA" id="ARBA00022989"/>
    </source>
</evidence>
<keyword evidence="11" id="KW-1185">Reference proteome</keyword>
<reference evidence="12" key="1">
    <citation type="submission" date="2025-08" db="UniProtKB">
        <authorList>
            <consortium name="RefSeq"/>
        </authorList>
    </citation>
    <scope>IDENTIFICATION</scope>
</reference>
<evidence type="ECO:0000256" key="8">
    <source>
        <dbReference type="ARBA" id="ARBA00023224"/>
    </source>
</evidence>
<feature type="transmembrane region" description="Helical" evidence="9">
    <location>
        <begin position="213"/>
        <end position="231"/>
    </location>
</feature>
<evidence type="ECO:0000256" key="9">
    <source>
        <dbReference type="SAM" id="Phobius"/>
    </source>
</evidence>
<dbReference type="RefSeq" id="XP_005096847.1">
    <property type="nucleotide sequence ID" value="XM_005096790.1"/>
</dbReference>
<evidence type="ECO:0000256" key="5">
    <source>
        <dbReference type="ARBA" id="ARBA00023040"/>
    </source>
</evidence>
<organism evidence="11 12">
    <name type="scientific">Aplysia californica</name>
    <name type="common">California sea hare</name>
    <dbReference type="NCBI Taxonomy" id="6500"/>
    <lineage>
        <taxon>Eukaryota</taxon>
        <taxon>Metazoa</taxon>
        <taxon>Spiralia</taxon>
        <taxon>Lophotrochozoa</taxon>
        <taxon>Mollusca</taxon>
        <taxon>Gastropoda</taxon>
        <taxon>Heterobranchia</taxon>
        <taxon>Euthyneura</taxon>
        <taxon>Tectipleura</taxon>
        <taxon>Aplysiida</taxon>
        <taxon>Aplysioidea</taxon>
        <taxon>Aplysiidae</taxon>
        <taxon>Aplysia</taxon>
    </lineage>
</organism>
<evidence type="ECO:0000259" key="10">
    <source>
        <dbReference type="PROSITE" id="PS50262"/>
    </source>
</evidence>
<dbReference type="Gene3D" id="1.20.1070.10">
    <property type="entry name" value="Rhodopsin 7-helix transmembrane proteins"/>
    <property type="match status" value="1"/>
</dbReference>
<dbReference type="GeneID" id="101854079"/>
<evidence type="ECO:0000256" key="2">
    <source>
        <dbReference type="ARBA" id="ARBA00022475"/>
    </source>
</evidence>
<evidence type="ECO:0000256" key="3">
    <source>
        <dbReference type="ARBA" id="ARBA00022692"/>
    </source>
</evidence>
<dbReference type="PROSITE" id="PS50262">
    <property type="entry name" value="G_PROTEIN_RECEP_F1_2"/>
    <property type="match status" value="1"/>
</dbReference>
<feature type="transmembrane region" description="Helical" evidence="9">
    <location>
        <begin position="148"/>
        <end position="168"/>
    </location>
</feature>
<feature type="domain" description="G-protein coupled receptors family 1 profile" evidence="10">
    <location>
        <begin position="48"/>
        <end position="303"/>
    </location>
</feature>
<proteinExistence type="predicted"/>